<dbReference type="EMBL" id="JANBUJ010003580">
    <property type="protein sequence ID" value="KAJ2760157.1"/>
    <property type="molecule type" value="Genomic_DNA"/>
</dbReference>
<sequence>MTRWLARAAAVAAVAGGVAGNQLWHDVNRYDAHGHECRLRDKQTSCSPLCVDSLSSCPEALQPSCPDGQSFCADGACHDECTPDIQAQNL</sequence>
<keyword evidence="2" id="KW-1185">Reference proteome</keyword>
<gene>
    <name evidence="1" type="ORF">IWQ57_006375</name>
</gene>
<proteinExistence type="predicted"/>
<organism evidence="1 2">
    <name type="scientific">Coemansia nantahalensis</name>
    <dbReference type="NCBI Taxonomy" id="2789366"/>
    <lineage>
        <taxon>Eukaryota</taxon>
        <taxon>Fungi</taxon>
        <taxon>Fungi incertae sedis</taxon>
        <taxon>Zoopagomycota</taxon>
        <taxon>Kickxellomycotina</taxon>
        <taxon>Kickxellomycetes</taxon>
        <taxon>Kickxellales</taxon>
        <taxon>Kickxellaceae</taxon>
        <taxon>Coemansia</taxon>
    </lineage>
</organism>
<evidence type="ECO:0000313" key="1">
    <source>
        <dbReference type="EMBL" id="KAJ2760157.1"/>
    </source>
</evidence>
<feature type="non-terminal residue" evidence="1">
    <location>
        <position position="90"/>
    </location>
</feature>
<comment type="caution">
    <text evidence="1">The sequence shown here is derived from an EMBL/GenBank/DDBJ whole genome shotgun (WGS) entry which is preliminary data.</text>
</comment>
<evidence type="ECO:0000313" key="2">
    <source>
        <dbReference type="Proteomes" id="UP001140234"/>
    </source>
</evidence>
<dbReference type="Proteomes" id="UP001140234">
    <property type="component" value="Unassembled WGS sequence"/>
</dbReference>
<name>A0ACC1JK28_9FUNG</name>
<reference evidence="1" key="1">
    <citation type="submission" date="2022-07" db="EMBL/GenBank/DDBJ databases">
        <title>Phylogenomic reconstructions and comparative analyses of Kickxellomycotina fungi.</title>
        <authorList>
            <person name="Reynolds N.K."/>
            <person name="Stajich J.E."/>
            <person name="Barry K."/>
            <person name="Grigoriev I.V."/>
            <person name="Crous P."/>
            <person name="Smith M.E."/>
        </authorList>
    </citation>
    <scope>NUCLEOTIDE SEQUENCE</scope>
    <source>
        <strain evidence="1">CBS 109366</strain>
    </source>
</reference>
<protein>
    <submittedName>
        <fullName evidence="1">Uncharacterized protein</fullName>
    </submittedName>
</protein>
<accession>A0ACC1JK28</accession>